<dbReference type="PANTHER" id="PTHR47505">
    <property type="entry name" value="DNA UTILIZATION PROTEIN YHGH"/>
    <property type="match status" value="1"/>
</dbReference>
<comment type="caution">
    <text evidence="3">The sequence shown here is derived from an EMBL/GenBank/DDBJ whole genome shotgun (WGS) entry which is preliminary data.</text>
</comment>
<dbReference type="AlphaFoldDB" id="A0A4Q7LK52"/>
<dbReference type="Gene3D" id="3.40.50.2020">
    <property type="match status" value="1"/>
</dbReference>
<gene>
    <name evidence="3" type="ORF">EV685_1968</name>
</gene>
<protein>
    <submittedName>
        <fullName evidence="3">ComF family protein</fullName>
    </submittedName>
</protein>
<dbReference type="EMBL" id="SGWV01000009">
    <property type="protein sequence ID" value="RZS54491.1"/>
    <property type="molecule type" value="Genomic_DNA"/>
</dbReference>
<organism evidence="3 4">
    <name type="scientific">Sphaerotilus mobilis</name>
    <dbReference type="NCBI Taxonomy" id="47994"/>
    <lineage>
        <taxon>Bacteria</taxon>
        <taxon>Pseudomonadati</taxon>
        <taxon>Pseudomonadota</taxon>
        <taxon>Betaproteobacteria</taxon>
        <taxon>Burkholderiales</taxon>
        <taxon>Sphaerotilaceae</taxon>
        <taxon>Sphaerotilus</taxon>
    </lineage>
</organism>
<dbReference type="CDD" id="cd06223">
    <property type="entry name" value="PRTases_typeI"/>
    <property type="match status" value="1"/>
</dbReference>
<evidence type="ECO:0000256" key="1">
    <source>
        <dbReference type="ARBA" id="ARBA00008007"/>
    </source>
</evidence>
<feature type="domain" description="Phosphoribosyltransferase" evidence="2">
    <location>
        <begin position="161"/>
        <end position="228"/>
    </location>
</feature>
<dbReference type="InterPro" id="IPR051910">
    <property type="entry name" value="ComF/GntX_DNA_util-trans"/>
</dbReference>
<dbReference type="Pfam" id="PF00156">
    <property type="entry name" value="Pribosyltran"/>
    <property type="match status" value="1"/>
</dbReference>
<keyword evidence="4" id="KW-1185">Reference proteome</keyword>
<comment type="similarity">
    <text evidence="1">Belongs to the ComF/GntX family.</text>
</comment>
<evidence type="ECO:0000313" key="4">
    <source>
        <dbReference type="Proteomes" id="UP000293433"/>
    </source>
</evidence>
<name>A0A4Q7LK52_9BURK</name>
<dbReference type="Proteomes" id="UP000293433">
    <property type="component" value="Unassembled WGS sequence"/>
</dbReference>
<accession>A0A4Q7LK52</accession>
<evidence type="ECO:0000313" key="3">
    <source>
        <dbReference type="EMBL" id="RZS54491.1"/>
    </source>
</evidence>
<dbReference type="SUPFAM" id="SSF53271">
    <property type="entry name" value="PRTase-like"/>
    <property type="match status" value="1"/>
</dbReference>
<dbReference type="InterPro" id="IPR029057">
    <property type="entry name" value="PRTase-like"/>
</dbReference>
<sequence>MICADCQAAFAAPRWRCARCAIGLPAGLARHLQEARDAGRPAEPLCADCRRQPPAFDAAWAALDYGMPWDRLIAAFKFHAAAELARPLAGLMLQAYHRAATPDRDPPTLLLPVPLTAERWRERGYNQAWELARRLGPALGLPVRDDLIERLVGGAHQAELSGEARRRQVHGAYAVPASARSALAGVHVVLVDDVMTTGATLAECARVLKRSGVRCVTVWALARTPADGGRIGSAYCAPS</sequence>
<dbReference type="InterPro" id="IPR000836">
    <property type="entry name" value="PRTase_dom"/>
</dbReference>
<evidence type="ECO:0000259" key="2">
    <source>
        <dbReference type="Pfam" id="PF00156"/>
    </source>
</evidence>
<dbReference type="PANTHER" id="PTHR47505:SF1">
    <property type="entry name" value="DNA UTILIZATION PROTEIN YHGH"/>
    <property type="match status" value="1"/>
</dbReference>
<proteinExistence type="inferred from homology"/>
<reference evidence="3 4" key="1">
    <citation type="submission" date="2019-02" db="EMBL/GenBank/DDBJ databases">
        <title>Genomic Encyclopedia of Type Strains, Phase IV (KMG-IV): sequencing the most valuable type-strain genomes for metagenomic binning, comparative biology and taxonomic classification.</title>
        <authorList>
            <person name="Goeker M."/>
        </authorList>
    </citation>
    <scope>NUCLEOTIDE SEQUENCE [LARGE SCALE GENOMIC DNA]</scope>
    <source>
        <strain evidence="3 4">DSM 10617</strain>
    </source>
</reference>